<feature type="signal peptide" evidence="2">
    <location>
        <begin position="1"/>
        <end position="25"/>
    </location>
</feature>
<dbReference type="RefSeq" id="WP_111419564.1">
    <property type="nucleotide sequence ID" value="NZ_NPEX01000081.1"/>
</dbReference>
<comment type="caution">
    <text evidence="3">The sequence shown here is derived from an EMBL/GenBank/DDBJ whole genome shotgun (WGS) entry which is preliminary data.</text>
</comment>
<feature type="compositionally biased region" description="Pro residues" evidence="1">
    <location>
        <begin position="240"/>
        <end position="251"/>
    </location>
</feature>
<reference evidence="3 4" key="1">
    <citation type="submission" date="2017-07" db="EMBL/GenBank/DDBJ databases">
        <title>Draft Genome Sequences of Select Purple Nonsulfur Bacteria.</title>
        <authorList>
            <person name="Lasarre B."/>
            <person name="Mckinlay J.B."/>
        </authorList>
    </citation>
    <scope>NUCLEOTIDE SEQUENCE [LARGE SCALE GENOMIC DNA]</scope>
    <source>
        <strain evidence="3 4">DSM 5909</strain>
    </source>
</reference>
<gene>
    <name evidence="3" type="ORF">CH341_13545</name>
</gene>
<name>A0A327L263_9BRAD</name>
<dbReference type="EMBL" id="NPEX01000081">
    <property type="protein sequence ID" value="RAI43572.1"/>
    <property type="molecule type" value="Genomic_DNA"/>
</dbReference>
<sequence>MRALFRRIVGGLCIALLAWGVAPLAAPSPLDPEAEHPSGTVDITPPAARAAGPSGPAAAPEAARSGNPLWAIPLKELIVTRERPVFTPSRRPPAPAVAAVPAAPTAPPPKPSVPPRPPLVLIGIVANLRDGYGIFLDQASNGVVRLKTGDAHEGWVLRSVSARDVMLQKDRSTAVLPLPTRETSQTGATGTVATPGPQQPPTARTPPIVSTVGGPPTAGPAPAPRSNVAPGGPAARMGRPPMPKLEPYPDH</sequence>
<feature type="region of interest" description="Disordered" evidence="1">
    <location>
        <begin position="30"/>
        <end position="63"/>
    </location>
</feature>
<evidence type="ECO:0000256" key="1">
    <source>
        <dbReference type="SAM" id="MobiDB-lite"/>
    </source>
</evidence>
<dbReference type="AlphaFoldDB" id="A0A327L263"/>
<feature type="compositionally biased region" description="Low complexity" evidence="1">
    <location>
        <begin position="45"/>
        <end position="63"/>
    </location>
</feature>
<evidence type="ECO:0008006" key="5">
    <source>
        <dbReference type="Google" id="ProtNLM"/>
    </source>
</evidence>
<feature type="compositionally biased region" description="Low complexity" evidence="1">
    <location>
        <begin position="229"/>
        <end position="239"/>
    </location>
</feature>
<evidence type="ECO:0000313" key="3">
    <source>
        <dbReference type="EMBL" id="RAI43572.1"/>
    </source>
</evidence>
<evidence type="ECO:0000256" key="2">
    <source>
        <dbReference type="SAM" id="SignalP"/>
    </source>
</evidence>
<feature type="region of interest" description="Disordered" evidence="1">
    <location>
        <begin position="86"/>
        <end position="112"/>
    </location>
</feature>
<feature type="chain" id="PRO_5016393301" description="Type II secretion system protein GspC N-terminal domain-containing protein" evidence="2">
    <location>
        <begin position="26"/>
        <end position="251"/>
    </location>
</feature>
<protein>
    <recommendedName>
        <fullName evidence="5">Type II secretion system protein GspC N-terminal domain-containing protein</fullName>
    </recommendedName>
</protein>
<evidence type="ECO:0000313" key="4">
    <source>
        <dbReference type="Proteomes" id="UP000249130"/>
    </source>
</evidence>
<keyword evidence="2" id="KW-0732">Signal</keyword>
<dbReference type="OrthoDB" id="8366079at2"/>
<organism evidence="3 4">
    <name type="scientific">Rhodoplanes roseus</name>
    <dbReference type="NCBI Taxonomy" id="29409"/>
    <lineage>
        <taxon>Bacteria</taxon>
        <taxon>Pseudomonadati</taxon>
        <taxon>Pseudomonadota</taxon>
        <taxon>Alphaproteobacteria</taxon>
        <taxon>Hyphomicrobiales</taxon>
        <taxon>Nitrobacteraceae</taxon>
        <taxon>Rhodoplanes</taxon>
    </lineage>
</organism>
<dbReference type="PRINTS" id="PR01217">
    <property type="entry name" value="PRICHEXTENSN"/>
</dbReference>
<feature type="compositionally biased region" description="Low complexity" evidence="1">
    <location>
        <begin position="186"/>
        <end position="196"/>
    </location>
</feature>
<accession>A0A327L263</accession>
<dbReference type="Proteomes" id="UP000249130">
    <property type="component" value="Unassembled WGS sequence"/>
</dbReference>
<feature type="region of interest" description="Disordered" evidence="1">
    <location>
        <begin position="173"/>
        <end position="251"/>
    </location>
</feature>
<keyword evidence="4" id="KW-1185">Reference proteome</keyword>
<proteinExistence type="predicted"/>